<keyword evidence="1" id="KW-0812">Transmembrane</keyword>
<feature type="transmembrane region" description="Helical" evidence="1">
    <location>
        <begin position="49"/>
        <end position="71"/>
    </location>
</feature>
<keyword evidence="3" id="KW-1185">Reference proteome</keyword>
<reference evidence="2" key="1">
    <citation type="submission" date="2020-11" db="EMBL/GenBank/DDBJ databases">
        <title>Halonatronomonas betainensis gen. nov., sp. nov. a novel haloalkaliphilic representative of the family Halanaerobiacae capable of betaine degradation.</title>
        <authorList>
            <person name="Boltyanskaya Y."/>
            <person name="Kevbrin V."/>
            <person name="Detkova E."/>
            <person name="Grouzdev D.S."/>
            <person name="Koziaeva V."/>
            <person name="Zhilina T."/>
        </authorList>
    </citation>
    <scope>NUCLEOTIDE SEQUENCE</scope>
    <source>
        <strain evidence="2">Z-7014</strain>
    </source>
</reference>
<dbReference type="Proteomes" id="UP000621436">
    <property type="component" value="Unassembled WGS sequence"/>
</dbReference>
<evidence type="ECO:0000256" key="1">
    <source>
        <dbReference type="SAM" id="Phobius"/>
    </source>
</evidence>
<dbReference type="AlphaFoldDB" id="A0A931F928"/>
<feature type="transmembrane region" description="Helical" evidence="1">
    <location>
        <begin position="7"/>
        <end position="29"/>
    </location>
</feature>
<protein>
    <submittedName>
        <fullName evidence="2">Uncharacterized protein</fullName>
    </submittedName>
</protein>
<keyword evidence="1" id="KW-1133">Transmembrane helix</keyword>
<dbReference type="RefSeq" id="WP_270452728.1">
    <property type="nucleotide sequence ID" value="NZ_JADPIE010000001.1"/>
</dbReference>
<comment type="caution">
    <text evidence="2">The sequence shown here is derived from an EMBL/GenBank/DDBJ whole genome shotgun (WGS) entry which is preliminary data.</text>
</comment>
<dbReference type="EMBL" id="JADPIE010000001">
    <property type="protein sequence ID" value="MBF8435989.1"/>
    <property type="molecule type" value="Genomic_DNA"/>
</dbReference>
<evidence type="ECO:0000313" key="3">
    <source>
        <dbReference type="Proteomes" id="UP000621436"/>
    </source>
</evidence>
<accession>A0A931F928</accession>
<gene>
    <name evidence="2" type="ORF">I0Q91_02755</name>
</gene>
<organism evidence="2 3">
    <name type="scientific">Halonatronomonas betaini</name>
    <dbReference type="NCBI Taxonomy" id="2778430"/>
    <lineage>
        <taxon>Bacteria</taxon>
        <taxon>Bacillati</taxon>
        <taxon>Bacillota</taxon>
        <taxon>Clostridia</taxon>
        <taxon>Halanaerobiales</taxon>
        <taxon>Halarsenatibacteraceae</taxon>
        <taxon>Halonatronomonas</taxon>
    </lineage>
</organism>
<evidence type="ECO:0000313" key="2">
    <source>
        <dbReference type="EMBL" id="MBF8435989.1"/>
    </source>
</evidence>
<sequence length="84" mass="9306">MNKLLNFILSVLGLLLIIVAIFVIGLTVFTNIIPEHSLIYVLDIPEIAVVTGIVFSSFLFLLLPGLILIAFTRIINLLEEITNL</sequence>
<name>A0A931F928_9FIRM</name>
<proteinExistence type="predicted"/>
<keyword evidence="1" id="KW-0472">Membrane</keyword>